<feature type="region of interest" description="Disordered" evidence="1">
    <location>
        <begin position="175"/>
        <end position="212"/>
    </location>
</feature>
<feature type="domain" description="MULE transposase" evidence="2">
    <location>
        <begin position="55"/>
        <end position="125"/>
    </location>
</feature>
<reference evidence="3 4" key="1">
    <citation type="submission" date="2019-08" db="EMBL/GenBank/DDBJ databases">
        <title>Draft genome sequences of two oriental melons (Cucumis melo L. var makuwa).</title>
        <authorList>
            <person name="Kwon S.-Y."/>
        </authorList>
    </citation>
    <scope>NUCLEOTIDE SEQUENCE [LARGE SCALE GENOMIC DNA]</scope>
    <source>
        <strain evidence="4">cv. Chang Bougi</strain>
        <tissue evidence="3">Leaf</tissue>
    </source>
</reference>
<dbReference type="EMBL" id="SSTD01004953">
    <property type="protein sequence ID" value="TYK22553.1"/>
    <property type="molecule type" value="Genomic_DNA"/>
</dbReference>
<comment type="caution">
    <text evidence="3">The sequence shown here is derived from an EMBL/GenBank/DDBJ whole genome shotgun (WGS) entry which is preliminary data.</text>
</comment>
<name>A0A5D3DG81_CUCMM</name>
<accession>A0A5D3DG81</accession>
<evidence type="ECO:0000313" key="4">
    <source>
        <dbReference type="Proteomes" id="UP000321947"/>
    </source>
</evidence>
<gene>
    <name evidence="3" type="ORF">E5676_scaffold584G00080</name>
</gene>
<organism evidence="3 4">
    <name type="scientific">Cucumis melo var. makuwa</name>
    <name type="common">Oriental melon</name>
    <dbReference type="NCBI Taxonomy" id="1194695"/>
    <lineage>
        <taxon>Eukaryota</taxon>
        <taxon>Viridiplantae</taxon>
        <taxon>Streptophyta</taxon>
        <taxon>Embryophyta</taxon>
        <taxon>Tracheophyta</taxon>
        <taxon>Spermatophyta</taxon>
        <taxon>Magnoliopsida</taxon>
        <taxon>eudicotyledons</taxon>
        <taxon>Gunneridae</taxon>
        <taxon>Pentapetalae</taxon>
        <taxon>rosids</taxon>
        <taxon>fabids</taxon>
        <taxon>Cucurbitales</taxon>
        <taxon>Cucurbitaceae</taxon>
        <taxon>Benincaseae</taxon>
        <taxon>Cucumis</taxon>
    </lineage>
</organism>
<dbReference type="PANTHER" id="PTHR31973">
    <property type="entry name" value="POLYPROTEIN, PUTATIVE-RELATED"/>
    <property type="match status" value="1"/>
</dbReference>
<dbReference type="InterPro" id="IPR018289">
    <property type="entry name" value="MULE_transposase_dom"/>
</dbReference>
<dbReference type="AlphaFoldDB" id="A0A5D3DG81"/>
<dbReference type="Proteomes" id="UP000321947">
    <property type="component" value="Unassembled WGS sequence"/>
</dbReference>
<dbReference type="PANTHER" id="PTHR31973:SF187">
    <property type="entry name" value="MUTATOR TRANSPOSASE MUDRA PROTEIN"/>
    <property type="match status" value="1"/>
</dbReference>
<proteinExistence type="predicted"/>
<dbReference type="Pfam" id="PF10551">
    <property type="entry name" value="MULE"/>
    <property type="match status" value="1"/>
</dbReference>
<evidence type="ECO:0000256" key="1">
    <source>
        <dbReference type="SAM" id="MobiDB-lite"/>
    </source>
</evidence>
<evidence type="ECO:0000259" key="2">
    <source>
        <dbReference type="Pfam" id="PF10551"/>
    </source>
</evidence>
<sequence>MLPRFAYILELNNLRIFTIYIGSVVDYKVDIDGRFLYFFMALSASISGWQHSRPVISIGGTSLKNKYSGTLLSASTPDVNDQIFLLAFYVVDSENDSSWTWFCNQLKKIIGGRNEVVIVSDRHKSDHRQWQMPDNIIFMVILPPNVKRVFGRLKKIRIPSRMEFKRHHYKRRGYSRRTNTSAKMQRTSGKDIPTYKTTSRRTSGEMRRERLSRRRIGTASGKAFPTPNWYGVGKGRFSRRRLCRRIPRRRESLFSDVFFPT</sequence>
<feature type="compositionally biased region" description="Polar residues" evidence="1">
    <location>
        <begin position="176"/>
        <end position="187"/>
    </location>
</feature>
<protein>
    <submittedName>
        <fullName evidence="3">Protein FAR1-RELATED SEQUENCE 3-like</fullName>
    </submittedName>
</protein>
<evidence type="ECO:0000313" key="3">
    <source>
        <dbReference type="EMBL" id="TYK22553.1"/>
    </source>
</evidence>